<name>F5YCX6_LEAAZ</name>
<evidence type="ECO:0000313" key="2">
    <source>
        <dbReference type="Proteomes" id="UP000009222"/>
    </source>
</evidence>
<gene>
    <name evidence="1" type="ordered locus">TREAZ_0396</name>
</gene>
<dbReference type="AlphaFoldDB" id="F5YCX6"/>
<reference evidence="2" key="1">
    <citation type="submission" date="2009-12" db="EMBL/GenBank/DDBJ databases">
        <title>Complete sequence of Treponema azotonutricium strain ZAS-9.</title>
        <authorList>
            <person name="Tetu S.G."/>
            <person name="Matson E."/>
            <person name="Ren Q."/>
            <person name="Seshadri R."/>
            <person name="Elbourne L."/>
            <person name="Hassan K.A."/>
            <person name="Durkin A."/>
            <person name="Radune D."/>
            <person name="Mohamoud Y."/>
            <person name="Shay R."/>
            <person name="Jin S."/>
            <person name="Zhang X."/>
            <person name="Lucey K."/>
            <person name="Ballor N.R."/>
            <person name="Ottesen E."/>
            <person name="Rosenthal R."/>
            <person name="Allen A."/>
            <person name="Leadbetter J.R."/>
            <person name="Paulsen I.T."/>
        </authorList>
    </citation>
    <scope>NUCLEOTIDE SEQUENCE [LARGE SCALE GENOMIC DNA]</scope>
    <source>
        <strain evidence="2">ATCC BAA-888 / DSM 13862 / ZAS-9</strain>
    </source>
</reference>
<protein>
    <submittedName>
        <fullName evidence="1">Uncharacterized protein</fullName>
    </submittedName>
</protein>
<dbReference type="Proteomes" id="UP000009222">
    <property type="component" value="Chromosome"/>
</dbReference>
<dbReference type="InParanoid" id="F5YCX6"/>
<evidence type="ECO:0000313" key="1">
    <source>
        <dbReference type="EMBL" id="AEF80711.1"/>
    </source>
</evidence>
<accession>F5YCX6</accession>
<dbReference type="EMBL" id="CP001841">
    <property type="protein sequence ID" value="AEF80711.1"/>
    <property type="molecule type" value="Genomic_DNA"/>
</dbReference>
<sequence length="47" mass="5471">MFAIPFFGIYHKKGLFNYLIHDVLLFVCSVKDSKNDTEIDTKTSMSR</sequence>
<dbReference type="STRING" id="545695.TREAZ_0396"/>
<dbReference type="HOGENOM" id="CLU_3174413_0_0_12"/>
<proteinExistence type="predicted"/>
<reference evidence="1 2" key="2">
    <citation type="journal article" date="2011" name="ISME J.">
        <title>RNA-seq reveals cooperative metabolic interactions between two termite-gut spirochete species in co-culture.</title>
        <authorList>
            <person name="Rosenthal A.Z."/>
            <person name="Matson E.G."/>
            <person name="Eldar A."/>
            <person name="Leadbetter J.R."/>
        </authorList>
    </citation>
    <scope>NUCLEOTIDE SEQUENCE [LARGE SCALE GENOMIC DNA]</scope>
    <source>
        <strain evidence="2">ATCC BAA-888 / DSM 13862 / ZAS-9</strain>
    </source>
</reference>
<organism evidence="1 2">
    <name type="scientific">Leadbettera azotonutricia (strain ATCC BAA-888 / DSM 13862 / ZAS-9)</name>
    <name type="common">Treponema azotonutricium</name>
    <dbReference type="NCBI Taxonomy" id="545695"/>
    <lineage>
        <taxon>Bacteria</taxon>
        <taxon>Pseudomonadati</taxon>
        <taxon>Spirochaetota</taxon>
        <taxon>Spirochaetia</taxon>
        <taxon>Spirochaetales</taxon>
        <taxon>Breznakiellaceae</taxon>
        <taxon>Leadbettera</taxon>
    </lineage>
</organism>
<dbReference type="KEGG" id="taz:TREAZ_0396"/>
<keyword evidence="2" id="KW-1185">Reference proteome</keyword>